<keyword evidence="11" id="KW-0349">Heme</keyword>
<evidence type="ECO:0000256" key="1">
    <source>
        <dbReference type="ARBA" id="ARBA00001462"/>
    </source>
</evidence>
<evidence type="ECO:0000256" key="10">
    <source>
        <dbReference type="ARBA" id="ARBA00023180"/>
    </source>
</evidence>
<feature type="domain" description="Alpha-L-arabinofuranosidase C-terminal" evidence="12">
    <location>
        <begin position="831"/>
        <end position="1012"/>
    </location>
</feature>
<dbReference type="InterPro" id="IPR010720">
    <property type="entry name" value="Alpha-L-AF_C"/>
</dbReference>
<proteinExistence type="inferred from homology"/>
<evidence type="ECO:0000256" key="4">
    <source>
        <dbReference type="ARBA" id="ARBA00012670"/>
    </source>
</evidence>
<dbReference type="PANTHER" id="PTHR31776">
    <property type="entry name" value="ALPHA-L-ARABINOFURANOSIDASE 1"/>
    <property type="match status" value="1"/>
</dbReference>
<dbReference type="SUPFAM" id="SSF51011">
    <property type="entry name" value="Glycosyl hydrolase domain"/>
    <property type="match status" value="1"/>
</dbReference>
<dbReference type="GO" id="GO:0005506">
    <property type="term" value="F:iron ion binding"/>
    <property type="evidence" value="ECO:0007669"/>
    <property type="project" value="InterPro"/>
</dbReference>
<dbReference type="GO" id="GO:0004497">
    <property type="term" value="F:monooxygenase activity"/>
    <property type="evidence" value="ECO:0007669"/>
    <property type="project" value="InterPro"/>
</dbReference>
<dbReference type="PROSITE" id="PS00086">
    <property type="entry name" value="CYTOCHROME_P450"/>
    <property type="match status" value="1"/>
</dbReference>
<dbReference type="PRINTS" id="PR00385">
    <property type="entry name" value="P450"/>
</dbReference>
<evidence type="ECO:0000313" key="14">
    <source>
        <dbReference type="Proteomes" id="UP000018001"/>
    </source>
</evidence>
<protein>
    <recommendedName>
        <fullName evidence="4">non-reducing end alpha-L-arabinofuranosidase</fullName>
        <ecNumber evidence="4">3.2.1.55</ecNumber>
    </recommendedName>
</protein>
<dbReference type="GO" id="GO:0020037">
    <property type="term" value="F:heme binding"/>
    <property type="evidence" value="ECO:0007669"/>
    <property type="project" value="InterPro"/>
</dbReference>
<dbReference type="SMART" id="SM00813">
    <property type="entry name" value="Alpha-L-AF_C"/>
    <property type="match status" value="1"/>
</dbReference>
<dbReference type="Pfam" id="PF22848">
    <property type="entry name" value="ASD1_dom"/>
    <property type="match status" value="1"/>
</dbReference>
<feature type="binding site" description="axial binding residue" evidence="11">
    <location>
        <position position="401"/>
    </location>
    <ligand>
        <name>heme</name>
        <dbReference type="ChEBI" id="CHEBI:30413"/>
    </ligand>
    <ligandPart>
        <name>Fe</name>
        <dbReference type="ChEBI" id="CHEBI:18248"/>
    </ligandPart>
</feature>
<evidence type="ECO:0000256" key="7">
    <source>
        <dbReference type="ARBA" id="ARBA00022801"/>
    </source>
</evidence>
<dbReference type="OrthoDB" id="406864at2759"/>
<dbReference type="EMBL" id="BAUL01000148">
    <property type="protein sequence ID" value="GAD96065.1"/>
    <property type="molecule type" value="Genomic_DNA"/>
</dbReference>
<dbReference type="GO" id="GO:0046556">
    <property type="term" value="F:alpha-L-arabinofuranosidase activity"/>
    <property type="evidence" value="ECO:0007669"/>
    <property type="project" value="UniProtKB-EC"/>
</dbReference>
<dbReference type="PANTHER" id="PTHR31776:SF0">
    <property type="entry name" value="ALPHA-L-ARABINOFURANOSIDASE 1"/>
    <property type="match status" value="1"/>
</dbReference>
<dbReference type="InterPro" id="IPR017972">
    <property type="entry name" value="Cyt_P450_CS"/>
</dbReference>
<comment type="catalytic activity">
    <reaction evidence="1">
        <text>Hydrolysis of terminal non-reducing alpha-L-arabinofuranoside residues in alpha-L-arabinosides.</text>
        <dbReference type="EC" id="3.2.1.55"/>
    </reaction>
</comment>
<dbReference type="Pfam" id="PF00067">
    <property type="entry name" value="p450"/>
    <property type="match status" value="1"/>
</dbReference>
<dbReference type="Gene3D" id="3.20.20.80">
    <property type="entry name" value="Glycosidases"/>
    <property type="match status" value="1"/>
</dbReference>
<sequence>MLRALASEDSSNIYINVNRKYGPLARIGPNHLLLSDPTSIRAVLAARSRYTRGPWYDALRIDPHRANLITERDERKHQKLRHQMAAGYGGNDIPSLEPTIDERIQEWLAHIDRFGISTSSSTVKFDMARSLQYLTTDIISHLCFGDPFGFVKTHGDVYGFLATLESRLPIVENFSVLVELSRLLSILSYIPYFKHCILPKSTDEHGLGKILGISKKVVDTRFGPDAILRTDILGSFLKNGVSREQLESEITISLFAGSDTTASGLRGTLLHIITNPNVYEKLRAEIDDAISKGLISSPAQAHEAAQLPYLQACIKEGLRIFPPITSLRERIVPPEGDTILGKFVPGGTNIGINMAGSLLSNVFGSDPDTFRPERWLEADSATLAQMERVQALVFGHGATRCLGIRIATMTLNKVFVELLRRYEISVINPISPWKSRCHGIFFQRDFWLRITLRENNSSGIDWFKDYQHSGDGGIHGQLLRNNGFQGPNITLVGYDAVGDVTLAVDTENPLSTAITRSLKVSVPEGASGEVGFSNAGYWGIPVNEDEYSNSFYVKGDYSGPITLRLVGAASGTVYASKTINVASNSSKFSYIETKFIASQAPDGNNLWTLTFNTSHVSGSELYFDLFQLFPSTFNNSEGWTPDSRWKWNETIGPLTDRPGRNGSWGYANTDALGLNEYFLWAQDMNLVPLLGVWDGLSLNGPIITGDALDPYVDDVLNEIEYIIGDTSTTYGALRASHGFPDPWPLTYVEIGNEDHLHKGGPTYAERFTAFHDAINSTYPQLTIVTSTPLYLPDPKPAGIWLDWHLYASMGYMVEQFDKFDNVDRAFPWVVTEYACTKWNNGTKVPYPIMQSSVAEAVFMIGMERNSDVVKMTAYAPLLQLENYTQWTPNLIPFNQNPNSIVKTTSYYVQQLFSSNRGTTILPVTSDKGFNPVYYAASLSSDNSTYYVKLANYNGTAQDVNITIEGTSTGKFTLLSNGSPLATNDLTETQITPQTSSVGTIDGKFQIHLPAWAVALLSAT</sequence>
<keyword evidence="14" id="KW-1185">Reference proteome</keyword>
<evidence type="ECO:0000256" key="2">
    <source>
        <dbReference type="ARBA" id="ARBA00004834"/>
    </source>
</evidence>
<dbReference type="GO" id="GO:0016705">
    <property type="term" value="F:oxidoreductase activity, acting on paired donors, with incorporation or reduction of molecular oxygen"/>
    <property type="evidence" value="ECO:0007669"/>
    <property type="project" value="InterPro"/>
</dbReference>
<accession>V5I0N0</accession>
<evidence type="ECO:0000256" key="11">
    <source>
        <dbReference type="PIRSR" id="PIRSR602401-1"/>
    </source>
</evidence>
<keyword evidence="7" id="KW-0378">Hydrolase</keyword>
<dbReference type="InterPro" id="IPR055235">
    <property type="entry name" value="ASD1_cat"/>
</dbReference>
<dbReference type="InterPro" id="IPR036396">
    <property type="entry name" value="Cyt_P450_sf"/>
</dbReference>
<dbReference type="PRINTS" id="PR00463">
    <property type="entry name" value="EP450I"/>
</dbReference>
<keyword evidence="10" id="KW-0325">Glycoprotein</keyword>
<organism evidence="13 14">
    <name type="scientific">Byssochlamys spectabilis (strain No. 5 / NBRC 109023)</name>
    <name type="common">Paecilomyces variotii</name>
    <dbReference type="NCBI Taxonomy" id="1356009"/>
    <lineage>
        <taxon>Eukaryota</taxon>
        <taxon>Fungi</taxon>
        <taxon>Dikarya</taxon>
        <taxon>Ascomycota</taxon>
        <taxon>Pezizomycotina</taxon>
        <taxon>Eurotiomycetes</taxon>
        <taxon>Eurotiomycetidae</taxon>
        <taxon>Eurotiales</taxon>
        <taxon>Thermoascaceae</taxon>
        <taxon>Paecilomyces</taxon>
    </lineage>
</organism>
<evidence type="ECO:0000313" key="13">
    <source>
        <dbReference type="EMBL" id="GAD96065.1"/>
    </source>
</evidence>
<comment type="cofactor">
    <cofactor evidence="11">
        <name>heme</name>
        <dbReference type="ChEBI" id="CHEBI:30413"/>
    </cofactor>
</comment>
<dbReference type="CDD" id="cd11060">
    <property type="entry name" value="CYP57A1-like"/>
    <property type="match status" value="1"/>
</dbReference>
<dbReference type="Pfam" id="PF06964">
    <property type="entry name" value="Alpha-L-AF_C"/>
    <property type="match status" value="1"/>
</dbReference>
<dbReference type="SUPFAM" id="SSF51445">
    <property type="entry name" value="(Trans)glycosidases"/>
    <property type="match status" value="1"/>
</dbReference>
<comment type="pathway">
    <text evidence="2">Glycan metabolism; L-arabinan degradation.</text>
</comment>
<dbReference type="InterPro" id="IPR017853">
    <property type="entry name" value="GH"/>
</dbReference>
<comment type="similarity">
    <text evidence="3">Belongs to the glycosyl hydrolase 51 family.</text>
</comment>
<evidence type="ECO:0000256" key="5">
    <source>
        <dbReference type="ARBA" id="ARBA00022723"/>
    </source>
</evidence>
<dbReference type="UniPathway" id="UPA00667"/>
<dbReference type="SUPFAM" id="SSF48264">
    <property type="entry name" value="Cytochrome P450"/>
    <property type="match status" value="1"/>
</dbReference>
<dbReference type="GO" id="GO:0031222">
    <property type="term" value="P:arabinan catabolic process"/>
    <property type="evidence" value="ECO:0007669"/>
    <property type="project" value="UniProtKB-UniPathway"/>
</dbReference>
<dbReference type="Proteomes" id="UP000018001">
    <property type="component" value="Unassembled WGS sequence"/>
</dbReference>
<evidence type="ECO:0000259" key="12">
    <source>
        <dbReference type="SMART" id="SM00813"/>
    </source>
</evidence>
<keyword evidence="6" id="KW-0732">Signal</keyword>
<dbReference type="InParanoid" id="V5I0N0"/>
<dbReference type="InterPro" id="IPR002401">
    <property type="entry name" value="Cyt_P450_E_grp-I"/>
</dbReference>
<reference evidence="14" key="1">
    <citation type="journal article" date="2014" name="Genome Announc.">
        <title>Draft genome sequence of the formaldehyde-resistant fungus Byssochlamys spectabilis No. 5 (anamorph Paecilomyces variotii No. 5) (NBRC109023).</title>
        <authorList>
            <person name="Oka T."/>
            <person name="Ekino K."/>
            <person name="Fukuda K."/>
            <person name="Nomura Y."/>
        </authorList>
    </citation>
    <scope>NUCLEOTIDE SEQUENCE [LARGE SCALE GENOMIC DNA]</scope>
    <source>
        <strain evidence="14">No. 5 / NBRC 109023</strain>
    </source>
</reference>
<dbReference type="GO" id="GO:0046373">
    <property type="term" value="P:L-arabinose metabolic process"/>
    <property type="evidence" value="ECO:0007669"/>
    <property type="project" value="InterPro"/>
</dbReference>
<name>V5I0N0_BYSSN</name>
<dbReference type="Gene3D" id="1.10.630.10">
    <property type="entry name" value="Cytochrome P450"/>
    <property type="match status" value="1"/>
</dbReference>
<dbReference type="HOGENOM" id="CLU_296295_0_0_1"/>
<comment type="caution">
    <text evidence="13">The sequence shown here is derived from an EMBL/GenBank/DDBJ whole genome shotgun (WGS) entry which is preliminary data.</text>
</comment>
<keyword evidence="5 11" id="KW-0479">Metal-binding</keyword>
<dbReference type="InterPro" id="IPR051563">
    <property type="entry name" value="Glycosyl_Hydrolase_51"/>
</dbReference>
<evidence type="ECO:0000256" key="9">
    <source>
        <dbReference type="ARBA" id="ARBA00023004"/>
    </source>
</evidence>
<evidence type="ECO:0000256" key="6">
    <source>
        <dbReference type="ARBA" id="ARBA00022729"/>
    </source>
</evidence>
<keyword evidence="8" id="KW-0560">Oxidoreductase</keyword>
<gene>
    <name evidence="13" type="ORF">PVAR5_4714</name>
</gene>
<dbReference type="InterPro" id="IPR001128">
    <property type="entry name" value="Cyt_P450"/>
</dbReference>
<dbReference type="eggNOG" id="KOG0156">
    <property type="taxonomic scope" value="Eukaryota"/>
</dbReference>
<evidence type="ECO:0000256" key="8">
    <source>
        <dbReference type="ARBA" id="ARBA00023002"/>
    </source>
</evidence>
<evidence type="ECO:0000256" key="3">
    <source>
        <dbReference type="ARBA" id="ARBA00007186"/>
    </source>
</evidence>
<keyword evidence="9 11" id="KW-0408">Iron</keyword>
<dbReference type="EC" id="3.2.1.55" evidence="4"/>
<dbReference type="AlphaFoldDB" id="V5I0N0"/>